<dbReference type="SUPFAM" id="SSF46626">
    <property type="entry name" value="Cytochrome c"/>
    <property type="match status" value="1"/>
</dbReference>
<dbReference type="InterPro" id="IPR002327">
    <property type="entry name" value="Cyt_c_1A/1B"/>
</dbReference>
<evidence type="ECO:0000259" key="8">
    <source>
        <dbReference type="PROSITE" id="PS51007"/>
    </source>
</evidence>
<feature type="region of interest" description="Disordered" evidence="7">
    <location>
        <begin position="169"/>
        <end position="229"/>
    </location>
</feature>
<keyword evidence="10" id="KW-1185">Reference proteome</keyword>
<gene>
    <name evidence="9" type="ORF">AAW00_06655</name>
</gene>
<evidence type="ECO:0000256" key="4">
    <source>
        <dbReference type="ARBA" id="ARBA00022982"/>
    </source>
</evidence>
<evidence type="ECO:0000256" key="6">
    <source>
        <dbReference type="PROSITE-ProRule" id="PRU00433"/>
    </source>
</evidence>
<dbReference type="OrthoDB" id="9805828at2"/>
<evidence type="ECO:0000313" key="10">
    <source>
        <dbReference type="Proteomes" id="UP000053464"/>
    </source>
</evidence>
<organism evidence="9 10">
    <name type="scientific">Aurantiacibacter luteus</name>
    <dbReference type="NCBI Taxonomy" id="1581420"/>
    <lineage>
        <taxon>Bacteria</taxon>
        <taxon>Pseudomonadati</taxon>
        <taxon>Pseudomonadota</taxon>
        <taxon>Alphaproteobacteria</taxon>
        <taxon>Sphingomonadales</taxon>
        <taxon>Erythrobacteraceae</taxon>
        <taxon>Aurantiacibacter</taxon>
    </lineage>
</organism>
<name>A0A0G9MT79_9SPHN</name>
<keyword evidence="3 6" id="KW-0479">Metal-binding</keyword>
<evidence type="ECO:0000256" key="3">
    <source>
        <dbReference type="ARBA" id="ARBA00022723"/>
    </source>
</evidence>
<evidence type="ECO:0000256" key="5">
    <source>
        <dbReference type="ARBA" id="ARBA00023004"/>
    </source>
</evidence>
<dbReference type="InterPro" id="IPR009056">
    <property type="entry name" value="Cyt_c-like_dom"/>
</dbReference>
<dbReference type="Pfam" id="PF00034">
    <property type="entry name" value="Cytochrom_C"/>
    <property type="match status" value="1"/>
</dbReference>
<dbReference type="InterPro" id="IPR036909">
    <property type="entry name" value="Cyt_c-like_dom_sf"/>
</dbReference>
<dbReference type="PROSITE" id="PS51007">
    <property type="entry name" value="CYTC"/>
    <property type="match status" value="1"/>
</dbReference>
<dbReference type="Proteomes" id="UP000053464">
    <property type="component" value="Unassembled WGS sequence"/>
</dbReference>
<evidence type="ECO:0000256" key="2">
    <source>
        <dbReference type="ARBA" id="ARBA00022617"/>
    </source>
</evidence>
<accession>A0A0G9MT79</accession>
<dbReference type="GO" id="GO:0046872">
    <property type="term" value="F:metal ion binding"/>
    <property type="evidence" value="ECO:0007669"/>
    <property type="project" value="UniProtKB-KW"/>
</dbReference>
<proteinExistence type="predicted"/>
<dbReference type="PATRIC" id="fig|1581420.6.peg.1352"/>
<keyword evidence="2 6" id="KW-0349">Heme</keyword>
<dbReference type="GO" id="GO:0020037">
    <property type="term" value="F:heme binding"/>
    <property type="evidence" value="ECO:0007669"/>
    <property type="project" value="InterPro"/>
</dbReference>
<comment type="caution">
    <text evidence="9">The sequence shown here is derived from an EMBL/GenBank/DDBJ whole genome shotgun (WGS) entry which is preliminary data.</text>
</comment>
<dbReference type="PRINTS" id="PR00604">
    <property type="entry name" value="CYTCHRMECIAB"/>
</dbReference>
<dbReference type="Gene3D" id="1.10.760.10">
    <property type="entry name" value="Cytochrome c-like domain"/>
    <property type="match status" value="1"/>
</dbReference>
<evidence type="ECO:0000313" key="9">
    <source>
        <dbReference type="EMBL" id="KLE33987.1"/>
    </source>
</evidence>
<keyword evidence="5 6" id="KW-0408">Iron</keyword>
<dbReference type="AlphaFoldDB" id="A0A0G9MT79"/>
<keyword evidence="4" id="KW-0249">Electron transport</keyword>
<evidence type="ECO:0000256" key="7">
    <source>
        <dbReference type="SAM" id="MobiDB-lite"/>
    </source>
</evidence>
<dbReference type="EMBL" id="LBHB01000002">
    <property type="protein sequence ID" value="KLE33987.1"/>
    <property type="molecule type" value="Genomic_DNA"/>
</dbReference>
<dbReference type="STRING" id="1581420.AAW00_06655"/>
<protein>
    <recommendedName>
        <fullName evidence="8">Cytochrome c domain-containing protein</fullName>
    </recommendedName>
</protein>
<evidence type="ECO:0000256" key="1">
    <source>
        <dbReference type="ARBA" id="ARBA00022448"/>
    </source>
</evidence>
<feature type="compositionally biased region" description="Low complexity" evidence="7">
    <location>
        <begin position="181"/>
        <end position="201"/>
    </location>
</feature>
<feature type="domain" description="Cytochrome c" evidence="8">
    <location>
        <begin position="70"/>
        <end position="170"/>
    </location>
</feature>
<sequence>MNDRMNTIFGWVLASAGVALGGSIVANMYFHGNGAELPEGVQPGYPIEAVEGGEGGGEAVEPIGNRLAVADIAAGEAAFARCQSCHQVTAGPSGLGPNLNGVIGSTIGAHASDFAYSAAIKAHGGQWTYEALDQWLTKPSTFIPNNQMSFPGLSDPQTRADVIAYLHSAGGGGPDFPPPVAADAPAEGETDGAGADEAATDQPGEAAGAVATDGAVPTAQPATANQNNT</sequence>
<keyword evidence="1" id="KW-0813">Transport</keyword>
<dbReference type="PANTHER" id="PTHR11961">
    <property type="entry name" value="CYTOCHROME C"/>
    <property type="match status" value="1"/>
</dbReference>
<dbReference type="GO" id="GO:0009055">
    <property type="term" value="F:electron transfer activity"/>
    <property type="evidence" value="ECO:0007669"/>
    <property type="project" value="InterPro"/>
</dbReference>
<reference evidence="9 10" key="1">
    <citation type="submission" date="2015-04" db="EMBL/GenBank/DDBJ databases">
        <title>The draft genome sequence of Erythrobacter luteus KA37.</title>
        <authorList>
            <person name="Zhuang L."/>
            <person name="Liu Y."/>
            <person name="Shao Z."/>
        </authorList>
    </citation>
    <scope>NUCLEOTIDE SEQUENCE [LARGE SCALE GENOMIC DNA]</scope>
    <source>
        <strain evidence="9 10">KA37</strain>
    </source>
</reference>
<feature type="compositionally biased region" description="Polar residues" evidence="7">
    <location>
        <begin position="220"/>
        <end position="229"/>
    </location>
</feature>